<dbReference type="EMBL" id="AGNL01026504">
    <property type="protein sequence ID" value="EJK57988.1"/>
    <property type="molecule type" value="Genomic_DNA"/>
</dbReference>
<comment type="caution">
    <text evidence="1">The sequence shown here is derived from an EMBL/GenBank/DDBJ whole genome shotgun (WGS) entry which is preliminary data.</text>
</comment>
<protein>
    <submittedName>
        <fullName evidence="1">Uncharacterized protein</fullName>
    </submittedName>
</protein>
<organism evidence="1 2">
    <name type="scientific">Thalassiosira oceanica</name>
    <name type="common">Marine diatom</name>
    <dbReference type="NCBI Taxonomy" id="159749"/>
    <lineage>
        <taxon>Eukaryota</taxon>
        <taxon>Sar</taxon>
        <taxon>Stramenopiles</taxon>
        <taxon>Ochrophyta</taxon>
        <taxon>Bacillariophyta</taxon>
        <taxon>Coscinodiscophyceae</taxon>
        <taxon>Thalassiosirophycidae</taxon>
        <taxon>Thalassiosirales</taxon>
        <taxon>Thalassiosiraceae</taxon>
        <taxon>Thalassiosira</taxon>
    </lineage>
</organism>
<reference evidence="1 2" key="1">
    <citation type="journal article" date="2012" name="Genome Biol.">
        <title>Genome and low-iron response of an oceanic diatom adapted to chronic iron limitation.</title>
        <authorList>
            <person name="Lommer M."/>
            <person name="Specht M."/>
            <person name="Roy A.S."/>
            <person name="Kraemer L."/>
            <person name="Andreson R."/>
            <person name="Gutowska M.A."/>
            <person name="Wolf J."/>
            <person name="Bergner S.V."/>
            <person name="Schilhabel M.B."/>
            <person name="Klostermeier U.C."/>
            <person name="Beiko R.G."/>
            <person name="Rosenstiel P."/>
            <person name="Hippler M."/>
            <person name="Laroche J."/>
        </authorList>
    </citation>
    <scope>NUCLEOTIDE SEQUENCE [LARGE SCALE GENOMIC DNA]</scope>
    <source>
        <strain evidence="1 2">CCMP1005</strain>
    </source>
</reference>
<dbReference type="Proteomes" id="UP000266841">
    <property type="component" value="Unassembled WGS sequence"/>
</dbReference>
<evidence type="ECO:0000313" key="2">
    <source>
        <dbReference type="Proteomes" id="UP000266841"/>
    </source>
</evidence>
<name>K0RVZ8_THAOC</name>
<accession>K0RVZ8</accession>
<sequence>QEGGTRLSVAGKPLAVVPTIASMASMRCPSQFIPELNLLTVIRGWPAGLYDRPGTALACASHGDGIVRAKDDWYSRTGTYVPIYLPLY</sequence>
<evidence type="ECO:0000313" key="1">
    <source>
        <dbReference type="EMBL" id="EJK57988.1"/>
    </source>
</evidence>
<gene>
    <name evidence="1" type="ORF">THAOC_21922</name>
</gene>
<keyword evidence="2" id="KW-1185">Reference proteome</keyword>
<proteinExistence type="predicted"/>
<feature type="non-terminal residue" evidence="1">
    <location>
        <position position="1"/>
    </location>
</feature>
<dbReference type="AlphaFoldDB" id="K0RVZ8"/>